<dbReference type="Proteomes" id="UP000827092">
    <property type="component" value="Unassembled WGS sequence"/>
</dbReference>
<proteinExistence type="inferred from homology"/>
<comment type="subcellular location">
    <subcellularLocation>
        <location evidence="1">Cell membrane</location>
        <topology evidence="1">Multi-pass membrane protein</topology>
    </subcellularLocation>
</comment>
<evidence type="ECO:0000256" key="13">
    <source>
        <dbReference type="SAM" id="Phobius"/>
    </source>
</evidence>
<evidence type="ECO:0000313" key="16">
    <source>
        <dbReference type="Proteomes" id="UP000827092"/>
    </source>
</evidence>
<feature type="domain" description="Ionotropic glutamate receptor L-glutamate and glycine-binding" evidence="14">
    <location>
        <begin position="16"/>
        <end position="77"/>
    </location>
</feature>
<keyword evidence="7" id="KW-0406">Ion transport</keyword>
<keyword evidence="12" id="KW-0407">Ion channel</keyword>
<keyword evidence="16" id="KW-1185">Reference proteome</keyword>
<evidence type="ECO:0000256" key="12">
    <source>
        <dbReference type="ARBA" id="ARBA00023303"/>
    </source>
</evidence>
<keyword evidence="3" id="KW-0813">Transport</keyword>
<dbReference type="AlphaFoldDB" id="A0AAV6V998"/>
<keyword evidence="11" id="KW-1071">Ligand-gated ion channel</keyword>
<comment type="caution">
    <text evidence="15">The sequence shown here is derived from an EMBL/GenBank/DDBJ whole genome shotgun (WGS) entry which is preliminary data.</text>
</comment>
<dbReference type="InterPro" id="IPR019594">
    <property type="entry name" value="Glu/Gly-bd"/>
</dbReference>
<evidence type="ECO:0000256" key="8">
    <source>
        <dbReference type="ARBA" id="ARBA00023136"/>
    </source>
</evidence>
<protein>
    <recommendedName>
        <fullName evidence="14">Ionotropic glutamate receptor L-glutamate and glycine-binding domain-containing protein</fullName>
    </recommendedName>
</protein>
<evidence type="ECO:0000256" key="7">
    <source>
        <dbReference type="ARBA" id="ARBA00023065"/>
    </source>
</evidence>
<dbReference type="Gene3D" id="3.40.190.10">
    <property type="entry name" value="Periplasmic binding protein-like II"/>
    <property type="match status" value="1"/>
</dbReference>
<evidence type="ECO:0000256" key="5">
    <source>
        <dbReference type="ARBA" id="ARBA00022692"/>
    </source>
</evidence>
<evidence type="ECO:0000256" key="11">
    <source>
        <dbReference type="ARBA" id="ARBA00023286"/>
    </source>
</evidence>
<dbReference type="GO" id="GO:0015276">
    <property type="term" value="F:ligand-gated monoatomic ion channel activity"/>
    <property type="evidence" value="ECO:0007669"/>
    <property type="project" value="InterPro"/>
</dbReference>
<dbReference type="PANTHER" id="PTHR42643:SF38">
    <property type="entry name" value="IONOTROPIC RECEPTOR 100A"/>
    <property type="match status" value="1"/>
</dbReference>
<dbReference type="Gene3D" id="1.10.287.70">
    <property type="match status" value="1"/>
</dbReference>
<keyword evidence="9" id="KW-0675">Receptor</keyword>
<keyword evidence="8 13" id="KW-0472">Membrane</keyword>
<dbReference type="GO" id="GO:0005886">
    <property type="term" value="C:plasma membrane"/>
    <property type="evidence" value="ECO:0007669"/>
    <property type="project" value="UniProtKB-SubCell"/>
</dbReference>
<dbReference type="SMART" id="SM00918">
    <property type="entry name" value="Lig_chan-Glu_bd"/>
    <property type="match status" value="1"/>
</dbReference>
<keyword evidence="4" id="KW-1003">Cell membrane</keyword>
<dbReference type="GO" id="GO:0050906">
    <property type="term" value="P:detection of stimulus involved in sensory perception"/>
    <property type="evidence" value="ECO:0007669"/>
    <property type="project" value="UniProtKB-ARBA"/>
</dbReference>
<evidence type="ECO:0000313" key="15">
    <source>
        <dbReference type="EMBL" id="KAG8192196.1"/>
    </source>
</evidence>
<evidence type="ECO:0000256" key="6">
    <source>
        <dbReference type="ARBA" id="ARBA00022989"/>
    </source>
</evidence>
<dbReference type="Pfam" id="PF10613">
    <property type="entry name" value="Lig_chan-Glu_bd"/>
    <property type="match status" value="1"/>
</dbReference>
<evidence type="ECO:0000256" key="10">
    <source>
        <dbReference type="ARBA" id="ARBA00023180"/>
    </source>
</evidence>
<keyword evidence="5 13" id="KW-0812">Transmembrane</keyword>
<organism evidence="15 16">
    <name type="scientific">Oedothorax gibbosus</name>
    <dbReference type="NCBI Taxonomy" id="931172"/>
    <lineage>
        <taxon>Eukaryota</taxon>
        <taxon>Metazoa</taxon>
        <taxon>Ecdysozoa</taxon>
        <taxon>Arthropoda</taxon>
        <taxon>Chelicerata</taxon>
        <taxon>Arachnida</taxon>
        <taxon>Araneae</taxon>
        <taxon>Araneomorphae</taxon>
        <taxon>Entelegynae</taxon>
        <taxon>Araneoidea</taxon>
        <taxon>Linyphiidae</taxon>
        <taxon>Erigoninae</taxon>
        <taxon>Oedothorax</taxon>
    </lineage>
</organism>
<dbReference type="EMBL" id="JAFNEN010000143">
    <property type="protein sequence ID" value="KAG8192196.1"/>
    <property type="molecule type" value="Genomic_DNA"/>
</dbReference>
<dbReference type="Pfam" id="PF00060">
    <property type="entry name" value="Lig_chan"/>
    <property type="match status" value="1"/>
</dbReference>
<keyword evidence="6 13" id="KW-1133">Transmembrane helix</keyword>
<dbReference type="InterPro" id="IPR001320">
    <property type="entry name" value="Iontro_rcpt_C"/>
</dbReference>
<sequence>MQTPTLLNVAVLSLPPLFKVNFSKEGDHMHSGFEGRFLDVLFGLLRWKYNLLVAEDKEWGRQTKSGNWTGLIGMILRNEADMALSRIAISEQRLKIVDFSMAYSTEDSTFVVEKPKDEHLSFAYLYPFDFTIWIGFLLVLLLLAVLFPLFLKRRHSFWEVFFDLYTTVMKQPSNITKYDSHAGRYLFTLWLCFAMVLSITYSAKLFNLMAMPHPATPIRTFRELSQAVKNGEHKCFTAKGTNTVQSLLESKEEYLQNLGEAIESNEWYARASELESGTYINENSAQQLSRTRSHLFFGSNWFESRYLISDDSLGFYPIGIALSKKFCCKLKLNRALYRLASTGIYEKFIKDESLKLELSRSKHLTQQIVQKQVVLKDMLGLLILYAIGILLSLCALSIEMIDFKIKLKRKSRRWKIVRSKTFFSKLKHTS</sequence>
<feature type="transmembrane region" description="Helical" evidence="13">
    <location>
        <begin position="130"/>
        <end position="151"/>
    </location>
</feature>
<keyword evidence="10" id="KW-0325">Glycoprotein</keyword>
<comment type="similarity">
    <text evidence="2">Belongs to the glutamate-gated ion channel (TC 1.A.10.1) family.</text>
</comment>
<name>A0AAV6V998_9ARAC</name>
<evidence type="ECO:0000256" key="3">
    <source>
        <dbReference type="ARBA" id="ARBA00022448"/>
    </source>
</evidence>
<dbReference type="SUPFAM" id="SSF53850">
    <property type="entry name" value="Periplasmic binding protein-like II"/>
    <property type="match status" value="1"/>
</dbReference>
<feature type="transmembrane region" description="Helical" evidence="13">
    <location>
        <begin position="382"/>
        <end position="403"/>
    </location>
</feature>
<gene>
    <name evidence="15" type="ORF">JTE90_009959</name>
</gene>
<dbReference type="InterPro" id="IPR052192">
    <property type="entry name" value="Insect_Ionotropic_Sensory_Rcpt"/>
</dbReference>
<evidence type="ECO:0000256" key="2">
    <source>
        <dbReference type="ARBA" id="ARBA00008685"/>
    </source>
</evidence>
<dbReference type="PANTHER" id="PTHR42643">
    <property type="entry name" value="IONOTROPIC RECEPTOR 20A-RELATED"/>
    <property type="match status" value="1"/>
</dbReference>
<accession>A0AAV6V998</accession>
<evidence type="ECO:0000256" key="9">
    <source>
        <dbReference type="ARBA" id="ARBA00023170"/>
    </source>
</evidence>
<evidence type="ECO:0000256" key="1">
    <source>
        <dbReference type="ARBA" id="ARBA00004651"/>
    </source>
</evidence>
<evidence type="ECO:0000259" key="14">
    <source>
        <dbReference type="SMART" id="SM00918"/>
    </source>
</evidence>
<reference evidence="15 16" key="1">
    <citation type="journal article" date="2022" name="Nat. Ecol. Evol.">
        <title>A masculinizing supergene underlies an exaggerated male reproductive morph in a spider.</title>
        <authorList>
            <person name="Hendrickx F."/>
            <person name="De Corte Z."/>
            <person name="Sonet G."/>
            <person name="Van Belleghem S.M."/>
            <person name="Kostlbacher S."/>
            <person name="Vangestel C."/>
        </authorList>
    </citation>
    <scope>NUCLEOTIDE SEQUENCE [LARGE SCALE GENOMIC DNA]</scope>
    <source>
        <strain evidence="15">W744_W776</strain>
    </source>
</reference>
<feature type="transmembrane region" description="Helical" evidence="13">
    <location>
        <begin position="185"/>
        <end position="203"/>
    </location>
</feature>
<evidence type="ECO:0000256" key="4">
    <source>
        <dbReference type="ARBA" id="ARBA00022475"/>
    </source>
</evidence>